<dbReference type="EC" id="3.6.3.-" evidence="5"/>
<reference evidence="5 6" key="1">
    <citation type="submission" date="2019-02" db="EMBL/GenBank/DDBJ databases">
        <title>Deep-cultivation of Planctomycetes and their phenomic and genomic characterization uncovers novel biology.</title>
        <authorList>
            <person name="Wiegand S."/>
            <person name="Jogler M."/>
            <person name="Boedeker C."/>
            <person name="Pinto D."/>
            <person name="Vollmers J."/>
            <person name="Rivas-Marin E."/>
            <person name="Kohn T."/>
            <person name="Peeters S.H."/>
            <person name="Heuer A."/>
            <person name="Rast P."/>
            <person name="Oberbeckmann S."/>
            <person name="Bunk B."/>
            <person name="Jeske O."/>
            <person name="Meyerdierks A."/>
            <person name="Storesund J.E."/>
            <person name="Kallscheuer N."/>
            <person name="Luecker S."/>
            <person name="Lage O.M."/>
            <person name="Pohl T."/>
            <person name="Merkel B.J."/>
            <person name="Hornburger P."/>
            <person name="Mueller R.-W."/>
            <person name="Bruemmer F."/>
            <person name="Labrenz M."/>
            <person name="Spormann A.M."/>
            <person name="Op Den Camp H."/>
            <person name="Overmann J."/>
            <person name="Amann R."/>
            <person name="Jetten M.S.M."/>
            <person name="Mascher T."/>
            <person name="Medema M.H."/>
            <person name="Devos D.P."/>
            <person name="Kaster A.-K."/>
            <person name="Ovreas L."/>
            <person name="Rohde M."/>
            <person name="Galperin M.Y."/>
            <person name="Jogler C."/>
        </authorList>
    </citation>
    <scope>NUCLEOTIDE SEQUENCE [LARGE SCALE GENOMIC DNA]</scope>
    <source>
        <strain evidence="5 6">Mal64</strain>
    </source>
</reference>
<dbReference type="Proteomes" id="UP000315440">
    <property type="component" value="Unassembled WGS sequence"/>
</dbReference>
<evidence type="ECO:0000256" key="1">
    <source>
        <dbReference type="ARBA" id="ARBA00022448"/>
    </source>
</evidence>
<dbReference type="PANTHER" id="PTHR43875:SF1">
    <property type="entry name" value="OSMOPROTECTIVE COMPOUNDS UPTAKE ATP-BINDING PROTEIN GGTA"/>
    <property type="match status" value="1"/>
</dbReference>
<evidence type="ECO:0000256" key="2">
    <source>
        <dbReference type="ARBA" id="ARBA00022741"/>
    </source>
</evidence>
<dbReference type="GO" id="GO:0055052">
    <property type="term" value="C:ATP-binding cassette (ABC) transporter complex, substrate-binding subunit-containing"/>
    <property type="evidence" value="ECO:0007669"/>
    <property type="project" value="TreeGrafter"/>
</dbReference>
<dbReference type="GO" id="GO:0140359">
    <property type="term" value="F:ABC-type transporter activity"/>
    <property type="evidence" value="ECO:0007669"/>
    <property type="project" value="UniProtKB-ARBA"/>
</dbReference>
<dbReference type="Pfam" id="PF17912">
    <property type="entry name" value="OB_MalK"/>
    <property type="match status" value="1"/>
</dbReference>
<dbReference type="Gene3D" id="2.40.50.100">
    <property type="match status" value="1"/>
</dbReference>
<organism evidence="5 6">
    <name type="scientific">Pseudobythopirellula maris</name>
    <dbReference type="NCBI Taxonomy" id="2527991"/>
    <lineage>
        <taxon>Bacteria</taxon>
        <taxon>Pseudomonadati</taxon>
        <taxon>Planctomycetota</taxon>
        <taxon>Planctomycetia</taxon>
        <taxon>Pirellulales</taxon>
        <taxon>Lacipirellulaceae</taxon>
        <taxon>Pseudobythopirellula</taxon>
    </lineage>
</organism>
<dbReference type="EMBL" id="SJPQ01000001">
    <property type="protein sequence ID" value="TWT90703.1"/>
    <property type="molecule type" value="Genomic_DNA"/>
</dbReference>
<dbReference type="InterPro" id="IPR047641">
    <property type="entry name" value="ABC_transpr_MalK/UgpC-like"/>
</dbReference>
<keyword evidence="3 5" id="KW-0067">ATP-binding</keyword>
<dbReference type="AlphaFoldDB" id="A0A5C5ZWP5"/>
<dbReference type="InterPro" id="IPR027417">
    <property type="entry name" value="P-loop_NTPase"/>
</dbReference>
<protein>
    <submittedName>
        <fullName evidence="5">Trehalose import ATP-binding protein SugC</fullName>
        <ecNumber evidence="5">3.6.3.-</ecNumber>
    </submittedName>
</protein>
<dbReference type="GO" id="GO:0016887">
    <property type="term" value="F:ATP hydrolysis activity"/>
    <property type="evidence" value="ECO:0007669"/>
    <property type="project" value="InterPro"/>
</dbReference>
<proteinExistence type="predicted"/>
<accession>A0A5C5ZWP5</accession>
<feature type="domain" description="ABC transporter" evidence="4">
    <location>
        <begin position="4"/>
        <end position="235"/>
    </location>
</feature>
<dbReference type="PANTHER" id="PTHR43875">
    <property type="entry name" value="MALTODEXTRIN IMPORT ATP-BINDING PROTEIN MSMX"/>
    <property type="match status" value="1"/>
</dbReference>
<dbReference type="OrthoDB" id="9790614at2"/>
<comment type="caution">
    <text evidence="5">The sequence shown here is derived from an EMBL/GenBank/DDBJ whole genome shotgun (WGS) entry which is preliminary data.</text>
</comment>
<evidence type="ECO:0000313" key="5">
    <source>
        <dbReference type="EMBL" id="TWT90703.1"/>
    </source>
</evidence>
<dbReference type="Pfam" id="PF00005">
    <property type="entry name" value="ABC_tran"/>
    <property type="match status" value="1"/>
</dbReference>
<keyword evidence="2" id="KW-0547">Nucleotide-binding</keyword>
<keyword evidence="1" id="KW-0813">Transport</keyword>
<dbReference type="SUPFAM" id="SSF50331">
    <property type="entry name" value="MOP-like"/>
    <property type="match status" value="1"/>
</dbReference>
<gene>
    <name evidence="5" type="primary">sugC</name>
    <name evidence="5" type="ORF">Mal64_10980</name>
</gene>
<name>A0A5C5ZWP5_9BACT</name>
<dbReference type="PROSITE" id="PS50893">
    <property type="entry name" value="ABC_TRANSPORTER_2"/>
    <property type="match status" value="1"/>
</dbReference>
<evidence type="ECO:0000259" key="4">
    <source>
        <dbReference type="PROSITE" id="PS50893"/>
    </source>
</evidence>
<dbReference type="Gene3D" id="3.40.50.300">
    <property type="entry name" value="P-loop containing nucleotide triphosphate hydrolases"/>
    <property type="match status" value="1"/>
</dbReference>
<keyword evidence="5" id="KW-0378">Hydrolase</keyword>
<dbReference type="InterPro" id="IPR017871">
    <property type="entry name" value="ABC_transporter-like_CS"/>
</dbReference>
<dbReference type="InterPro" id="IPR003439">
    <property type="entry name" value="ABC_transporter-like_ATP-bd"/>
</dbReference>
<dbReference type="SMART" id="SM00382">
    <property type="entry name" value="AAA"/>
    <property type="match status" value="1"/>
</dbReference>
<dbReference type="SUPFAM" id="SSF52540">
    <property type="entry name" value="P-loop containing nucleoside triphosphate hydrolases"/>
    <property type="match status" value="1"/>
</dbReference>
<dbReference type="InterPro" id="IPR040582">
    <property type="entry name" value="OB_MalK-like"/>
</dbReference>
<evidence type="ECO:0000256" key="3">
    <source>
        <dbReference type="ARBA" id="ARBA00022840"/>
    </source>
</evidence>
<sequence>MARITLSRVSKTYPGGAQALRRVDLDVADGELVVLAGPSGCGKTTALRLVAGLDSPSGGEIAFDGRRMNDAPPAKRSVAMVFQDHALYPHLTVRRNLEFGLGLRRTPEAERSQRVASAAEILGLQSLLDRRPQELSGGQRQRVALGRSIVRQPRAFLFDEPLSSLDAKLRGEMRSEIAALHRRLGATMLYVTHDQIEAMTLGQRLVLLDDGEVRQTGPPIEVYLRPANRFAATFVGSPAMNLFEGVVQAGVFRGGAGEWPLDPAPALAGLAGPAVLGVRAEDLLLVTDENAAAFARAQLRTVERLGHETLLHCCLEAGAGDCVVRLPGDAGGWVGSVRLAIRAGRCHLFAADEAGERLN</sequence>
<dbReference type="PROSITE" id="PS00211">
    <property type="entry name" value="ABC_TRANSPORTER_1"/>
    <property type="match status" value="1"/>
</dbReference>
<dbReference type="RefSeq" id="WP_146397815.1">
    <property type="nucleotide sequence ID" value="NZ_SJPQ01000001.1"/>
</dbReference>
<evidence type="ECO:0000313" key="6">
    <source>
        <dbReference type="Proteomes" id="UP000315440"/>
    </source>
</evidence>
<dbReference type="InterPro" id="IPR003593">
    <property type="entry name" value="AAA+_ATPase"/>
</dbReference>
<keyword evidence="6" id="KW-1185">Reference proteome</keyword>
<dbReference type="FunFam" id="3.40.50.300:FF:000042">
    <property type="entry name" value="Maltose/maltodextrin ABC transporter, ATP-binding protein"/>
    <property type="match status" value="1"/>
</dbReference>
<dbReference type="GO" id="GO:0005524">
    <property type="term" value="F:ATP binding"/>
    <property type="evidence" value="ECO:0007669"/>
    <property type="project" value="UniProtKB-KW"/>
</dbReference>
<dbReference type="InterPro" id="IPR008995">
    <property type="entry name" value="Mo/tungstate-bd_C_term_dom"/>
</dbReference>